<keyword evidence="3 6" id="KW-0812">Transmembrane</keyword>
<gene>
    <name evidence="7" type="ORF">J2Z48_001941</name>
</gene>
<comment type="similarity">
    <text evidence="2">Belongs to the UPF0382 family.</text>
</comment>
<feature type="transmembrane region" description="Helical" evidence="6">
    <location>
        <begin position="99"/>
        <end position="120"/>
    </location>
</feature>
<dbReference type="GO" id="GO:0005886">
    <property type="term" value="C:plasma membrane"/>
    <property type="evidence" value="ECO:0007669"/>
    <property type="project" value="TreeGrafter"/>
</dbReference>
<feature type="transmembrane region" description="Helical" evidence="6">
    <location>
        <begin position="72"/>
        <end position="93"/>
    </location>
</feature>
<feature type="transmembrane region" description="Helical" evidence="6">
    <location>
        <begin position="43"/>
        <end position="60"/>
    </location>
</feature>
<comment type="caution">
    <text evidence="7">The sequence shown here is derived from an EMBL/GenBank/DDBJ whole genome shotgun (WGS) entry which is preliminary data.</text>
</comment>
<dbReference type="PANTHER" id="PTHR43461:SF1">
    <property type="entry name" value="TRANSMEMBRANE PROTEIN 256"/>
    <property type="match status" value="1"/>
</dbReference>
<sequence>MRLFLLLGSINMALSIALGAFGAHGLKGKVAEKMIANWNTGAHYHMIHALGMLIVGILLSKVQNSGMLTTSGWLMLVGVVLFSGSLYVMAVTGVTKLGAITPIGGLAFIVAWVLMAVVACKQFS</sequence>
<reference evidence="7 8" key="1">
    <citation type="submission" date="2023-07" db="EMBL/GenBank/DDBJ databases">
        <title>Genomic Encyclopedia of Type Strains, Phase IV (KMG-IV): sequencing the most valuable type-strain genomes for metagenomic binning, comparative biology and taxonomic classification.</title>
        <authorList>
            <person name="Goeker M."/>
        </authorList>
    </citation>
    <scope>NUCLEOTIDE SEQUENCE [LARGE SCALE GENOMIC DNA]</scope>
    <source>
        <strain evidence="7 8">DSM 46876</strain>
    </source>
</reference>
<evidence type="ECO:0000256" key="6">
    <source>
        <dbReference type="SAM" id="Phobius"/>
    </source>
</evidence>
<proteinExistence type="inferred from homology"/>
<organism evidence="7 8">
    <name type="scientific">Croceifilum oryzae</name>
    <dbReference type="NCBI Taxonomy" id="1553429"/>
    <lineage>
        <taxon>Bacteria</taxon>
        <taxon>Bacillati</taxon>
        <taxon>Bacillota</taxon>
        <taxon>Bacilli</taxon>
        <taxon>Bacillales</taxon>
        <taxon>Thermoactinomycetaceae</taxon>
        <taxon>Croceifilum</taxon>
    </lineage>
</organism>
<accession>A0AAJ1TF67</accession>
<evidence type="ECO:0000256" key="5">
    <source>
        <dbReference type="ARBA" id="ARBA00023136"/>
    </source>
</evidence>
<dbReference type="Pfam" id="PF04241">
    <property type="entry name" value="DUF423"/>
    <property type="match status" value="1"/>
</dbReference>
<name>A0AAJ1TF67_9BACL</name>
<evidence type="ECO:0000256" key="1">
    <source>
        <dbReference type="ARBA" id="ARBA00004141"/>
    </source>
</evidence>
<evidence type="ECO:0000256" key="3">
    <source>
        <dbReference type="ARBA" id="ARBA00022692"/>
    </source>
</evidence>
<dbReference type="EMBL" id="JAUSUV010000007">
    <property type="protein sequence ID" value="MDQ0417768.1"/>
    <property type="molecule type" value="Genomic_DNA"/>
</dbReference>
<evidence type="ECO:0000256" key="4">
    <source>
        <dbReference type="ARBA" id="ARBA00022989"/>
    </source>
</evidence>
<comment type="subcellular location">
    <subcellularLocation>
        <location evidence="1">Membrane</location>
        <topology evidence="1">Multi-pass membrane protein</topology>
    </subcellularLocation>
</comment>
<dbReference type="PANTHER" id="PTHR43461">
    <property type="entry name" value="TRANSMEMBRANE PROTEIN 256"/>
    <property type="match status" value="1"/>
</dbReference>
<evidence type="ECO:0000256" key="2">
    <source>
        <dbReference type="ARBA" id="ARBA00009694"/>
    </source>
</evidence>
<dbReference type="RefSeq" id="WP_307252977.1">
    <property type="nucleotide sequence ID" value="NZ_JAUSUV010000007.1"/>
</dbReference>
<dbReference type="InterPro" id="IPR006696">
    <property type="entry name" value="DUF423"/>
</dbReference>
<keyword evidence="5 6" id="KW-0472">Membrane</keyword>
<evidence type="ECO:0000313" key="7">
    <source>
        <dbReference type="EMBL" id="MDQ0417768.1"/>
    </source>
</evidence>
<evidence type="ECO:0000313" key="8">
    <source>
        <dbReference type="Proteomes" id="UP001238450"/>
    </source>
</evidence>
<protein>
    <submittedName>
        <fullName evidence="7">Uncharacterized membrane protein YgdD (TMEM256/DUF423 family)</fullName>
    </submittedName>
</protein>
<dbReference type="AlphaFoldDB" id="A0AAJ1TF67"/>
<keyword evidence="8" id="KW-1185">Reference proteome</keyword>
<keyword evidence="4 6" id="KW-1133">Transmembrane helix</keyword>
<dbReference type="Proteomes" id="UP001238450">
    <property type="component" value="Unassembled WGS sequence"/>
</dbReference>